<feature type="transmembrane region" description="Helical" evidence="1">
    <location>
        <begin position="52"/>
        <end position="73"/>
    </location>
</feature>
<evidence type="ECO:0000313" key="3">
    <source>
        <dbReference type="Proteomes" id="UP000297407"/>
    </source>
</evidence>
<feature type="transmembrane region" description="Helical" evidence="1">
    <location>
        <begin position="105"/>
        <end position="123"/>
    </location>
</feature>
<dbReference type="OrthoDB" id="1362583at2"/>
<organism evidence="2 3">
    <name type="scientific">Flavobacterium humi</name>
    <dbReference type="NCBI Taxonomy" id="2562683"/>
    <lineage>
        <taxon>Bacteria</taxon>
        <taxon>Pseudomonadati</taxon>
        <taxon>Bacteroidota</taxon>
        <taxon>Flavobacteriia</taxon>
        <taxon>Flavobacteriales</taxon>
        <taxon>Flavobacteriaceae</taxon>
        <taxon>Flavobacterium</taxon>
    </lineage>
</organism>
<evidence type="ECO:0000313" key="2">
    <source>
        <dbReference type="EMBL" id="TGD59515.1"/>
    </source>
</evidence>
<feature type="transmembrane region" description="Helical" evidence="1">
    <location>
        <begin position="180"/>
        <end position="198"/>
    </location>
</feature>
<evidence type="ECO:0000256" key="1">
    <source>
        <dbReference type="SAM" id="Phobius"/>
    </source>
</evidence>
<name>A0A4Z0LCD0_9FLAO</name>
<feature type="transmembrane region" description="Helical" evidence="1">
    <location>
        <begin position="27"/>
        <end position="46"/>
    </location>
</feature>
<dbReference type="EMBL" id="SRLH01000001">
    <property type="protein sequence ID" value="TGD59515.1"/>
    <property type="molecule type" value="Genomic_DNA"/>
</dbReference>
<keyword evidence="1" id="KW-0812">Transmembrane</keyword>
<gene>
    <name evidence="2" type="ORF">E4635_00850</name>
</gene>
<dbReference type="RefSeq" id="WP_135524722.1">
    <property type="nucleotide sequence ID" value="NZ_SRLH01000001.1"/>
</dbReference>
<keyword evidence="1" id="KW-1133">Transmembrane helix</keyword>
<dbReference type="AlphaFoldDB" id="A0A4Z0LCD0"/>
<reference evidence="2 3" key="1">
    <citation type="submission" date="2019-04" db="EMBL/GenBank/DDBJ databases">
        <title>Flavobacterium sp. strain DS2-A Genome sequencing and assembly.</title>
        <authorList>
            <person name="Kim I."/>
        </authorList>
    </citation>
    <scope>NUCLEOTIDE SEQUENCE [LARGE SCALE GENOMIC DNA]</scope>
    <source>
        <strain evidence="2 3">DS2-A</strain>
    </source>
</reference>
<keyword evidence="3" id="KW-1185">Reference proteome</keyword>
<comment type="caution">
    <text evidence="2">The sequence shown here is derived from an EMBL/GenBank/DDBJ whole genome shotgun (WGS) entry which is preliminary data.</text>
</comment>
<protein>
    <submittedName>
        <fullName evidence="2">Uncharacterized protein</fullName>
    </submittedName>
</protein>
<accession>A0A4Z0LCD0</accession>
<keyword evidence="1" id="KW-0472">Membrane</keyword>
<feature type="transmembrane region" description="Helical" evidence="1">
    <location>
        <begin position="80"/>
        <end position="99"/>
    </location>
</feature>
<sequence>MDLIALYITFTFFFFWKNYTDSRTNRFIFLLLLLSVINEFLTLHLVRIEFPYALNTTVFIVIHNLIWLYILYLNTNLKRLISFCLLAYLIFSLCNLLFLEGLHAFNYNSFILGAFMYMALFIYESLLQLKKENLAFFMSAKYILLAAPVLFFLGFSFVFGFKSHSLGDIVLFNNVSLYDFISHFVNVIYYTLLNIYVYREKKLKNAA</sequence>
<dbReference type="Proteomes" id="UP000297407">
    <property type="component" value="Unassembled WGS sequence"/>
</dbReference>
<feature type="transmembrane region" description="Helical" evidence="1">
    <location>
        <begin position="135"/>
        <end position="160"/>
    </location>
</feature>
<proteinExistence type="predicted"/>